<comment type="subcellular location">
    <subcellularLocation>
        <location evidence="1">Plastid</location>
        <location evidence="1">Chloroplast</location>
    </subcellularLocation>
</comment>
<evidence type="ECO:0000256" key="1">
    <source>
        <dbReference type="ARBA" id="ARBA00004229"/>
    </source>
</evidence>
<evidence type="ECO:0008006" key="6">
    <source>
        <dbReference type="Google" id="ProtNLM"/>
    </source>
</evidence>
<evidence type="ECO:0000256" key="4">
    <source>
        <dbReference type="SAM" id="SignalP"/>
    </source>
</evidence>
<evidence type="ECO:0000256" key="2">
    <source>
        <dbReference type="ARBA" id="ARBA00022528"/>
    </source>
</evidence>
<feature type="chain" id="PRO_5030532548" description="Chlorophyll a-b binding protein, chloroplastic" evidence="4">
    <location>
        <begin position="16"/>
        <end position="112"/>
    </location>
</feature>
<dbReference type="InterPro" id="IPR022796">
    <property type="entry name" value="Chloroa_b-bind"/>
</dbReference>
<accession>A0A7S4ETU1</accession>
<proteinExistence type="predicted"/>
<name>A0A7S4ETU1_CHRCT</name>
<keyword evidence="4" id="KW-0732">Signal</keyword>
<protein>
    <recommendedName>
        <fullName evidence="6">Chlorophyll a-b binding protein, chloroplastic</fullName>
    </recommendedName>
</protein>
<gene>
    <name evidence="5" type="ORF">PCAR00345_LOCUS3688</name>
</gene>
<evidence type="ECO:0000256" key="3">
    <source>
        <dbReference type="ARBA" id="ARBA00022640"/>
    </source>
</evidence>
<dbReference type="GO" id="GO:0009507">
    <property type="term" value="C:chloroplast"/>
    <property type="evidence" value="ECO:0007669"/>
    <property type="project" value="UniProtKB-SubCell"/>
</dbReference>
<dbReference type="SUPFAM" id="SSF103511">
    <property type="entry name" value="Chlorophyll a-b binding protein"/>
    <property type="match status" value="1"/>
</dbReference>
<keyword evidence="3" id="KW-0934">Plastid</keyword>
<feature type="signal peptide" evidence="4">
    <location>
        <begin position="1"/>
        <end position="15"/>
    </location>
</feature>
<dbReference type="Pfam" id="PF00504">
    <property type="entry name" value="Chloroa_b-bind"/>
    <property type="match status" value="1"/>
</dbReference>
<keyword evidence="2" id="KW-0150">Chloroplast</keyword>
<sequence>MPWFLLAFRAILAHAVVFFETIPDLSISQVPKAGLLQILAFIGFMEVMGQLNMQRADYEPGNFLGSGQWETSESWDDYQTRELNNGRLAMFASIGMLAHAALTGKGPLELIF</sequence>
<dbReference type="EMBL" id="HBIZ01006466">
    <property type="protein sequence ID" value="CAE0751103.1"/>
    <property type="molecule type" value="Transcribed_RNA"/>
</dbReference>
<dbReference type="AlphaFoldDB" id="A0A7S4ETU1"/>
<reference evidence="5" key="1">
    <citation type="submission" date="2021-01" db="EMBL/GenBank/DDBJ databases">
        <authorList>
            <person name="Corre E."/>
            <person name="Pelletier E."/>
            <person name="Niang G."/>
            <person name="Scheremetjew M."/>
            <person name="Finn R."/>
            <person name="Kale V."/>
            <person name="Holt S."/>
            <person name="Cochrane G."/>
            <person name="Meng A."/>
            <person name="Brown T."/>
            <person name="Cohen L."/>
        </authorList>
    </citation>
    <scope>NUCLEOTIDE SEQUENCE</scope>
    <source>
        <strain evidence="5">CCMP645</strain>
    </source>
</reference>
<evidence type="ECO:0000313" key="5">
    <source>
        <dbReference type="EMBL" id="CAE0751103.1"/>
    </source>
</evidence>
<dbReference type="Gene3D" id="1.10.3460.10">
    <property type="entry name" value="Chlorophyll a/b binding protein domain"/>
    <property type="match status" value="1"/>
</dbReference>
<organism evidence="5">
    <name type="scientific">Chrysotila carterae</name>
    <name type="common">Marine alga</name>
    <name type="synonym">Syracosphaera carterae</name>
    <dbReference type="NCBI Taxonomy" id="13221"/>
    <lineage>
        <taxon>Eukaryota</taxon>
        <taxon>Haptista</taxon>
        <taxon>Haptophyta</taxon>
        <taxon>Prymnesiophyceae</taxon>
        <taxon>Isochrysidales</taxon>
        <taxon>Isochrysidaceae</taxon>
        <taxon>Chrysotila</taxon>
    </lineage>
</organism>